<keyword evidence="5" id="KW-0949">S-adenosyl-L-methionine</keyword>
<dbReference type="GO" id="GO:0003968">
    <property type="term" value="F:RNA-directed RNA polymerase activity"/>
    <property type="evidence" value="ECO:0007669"/>
    <property type="project" value="UniProtKB-KW"/>
</dbReference>
<evidence type="ECO:0000256" key="6">
    <source>
        <dbReference type="ARBA" id="ARBA00022695"/>
    </source>
</evidence>
<dbReference type="GeneID" id="2943493"/>
<evidence type="ECO:0000256" key="7">
    <source>
        <dbReference type="ARBA" id="ARBA00022741"/>
    </source>
</evidence>
<dbReference type="Proteomes" id="UP000202904">
    <property type="component" value="Genome"/>
</dbReference>
<evidence type="ECO:0000313" key="16">
    <source>
        <dbReference type="Proteomes" id="UP000202904"/>
    </source>
</evidence>
<evidence type="ECO:0000256" key="12">
    <source>
        <dbReference type="ARBA" id="ARBA00030436"/>
    </source>
</evidence>
<keyword evidence="9" id="KW-0693">Viral RNA replication</keyword>
<dbReference type="InterPro" id="IPR014023">
    <property type="entry name" value="Mononeg_RNA_pol_cat"/>
</dbReference>
<keyword evidence="10" id="KW-0506">mRNA capping</keyword>
<evidence type="ECO:0000259" key="14">
    <source>
        <dbReference type="PROSITE" id="PS50526"/>
    </source>
</evidence>
<keyword evidence="3" id="KW-0507">mRNA processing</keyword>
<reference evidence="15 16" key="1">
    <citation type="submission" date="2004-01" db="EMBL/GenBank/DDBJ databases">
        <title>Characterization and genome organization of a new ophiovirus associated with lettuce ring necrosis.</title>
        <authorList>
            <person name="Torok V.A."/>
            <person name="Vetten H.J."/>
        </authorList>
    </citation>
    <scope>NUCLEOTIDE SEQUENCE [LARGE SCALE GENOMIC DNA]</scope>
    <source>
        <strain evidence="15">Belg-2</strain>
    </source>
</reference>
<evidence type="ECO:0000256" key="5">
    <source>
        <dbReference type="ARBA" id="ARBA00022691"/>
    </source>
</evidence>
<dbReference type="GO" id="GO:0004482">
    <property type="term" value="F:mRNA 5'-cap (guanine-N7-)-methyltransferase activity"/>
    <property type="evidence" value="ECO:0007669"/>
    <property type="project" value="InterPro"/>
</dbReference>
<evidence type="ECO:0000256" key="13">
    <source>
        <dbReference type="ARBA" id="ARBA00031012"/>
    </source>
</evidence>
<keyword evidence="2" id="KW-0696">RNA-directed RNA polymerase</keyword>
<evidence type="ECO:0000256" key="10">
    <source>
        <dbReference type="ARBA" id="ARBA00023042"/>
    </source>
</evidence>
<evidence type="ECO:0000256" key="4">
    <source>
        <dbReference type="ARBA" id="ARBA00022679"/>
    </source>
</evidence>
<evidence type="ECO:0000256" key="8">
    <source>
        <dbReference type="ARBA" id="ARBA00022840"/>
    </source>
</evidence>
<evidence type="ECO:0000256" key="2">
    <source>
        <dbReference type="ARBA" id="ARBA00022484"/>
    </source>
</evidence>
<evidence type="ECO:0000256" key="9">
    <source>
        <dbReference type="ARBA" id="ARBA00022953"/>
    </source>
</evidence>
<name>Q6E6Y6_9VIRU</name>
<dbReference type="SUPFAM" id="SSF88633">
    <property type="entry name" value="Positive stranded ssRNA viruses"/>
    <property type="match status" value="1"/>
</dbReference>
<feature type="domain" description="RdRp catalytic" evidence="14">
    <location>
        <begin position="639"/>
        <end position="805"/>
    </location>
</feature>
<evidence type="ECO:0000256" key="1">
    <source>
        <dbReference type="ARBA" id="ARBA00012494"/>
    </source>
</evidence>
<protein>
    <recommendedName>
        <fullName evidence="1">RNA-directed RNA polymerase</fullName>
        <ecNumber evidence="1">2.7.7.48</ecNumber>
    </recommendedName>
    <alternativeName>
        <fullName evidence="13">Replicase</fullName>
    </alternativeName>
    <alternativeName>
        <fullName evidence="12">Transcriptase</fullName>
    </alternativeName>
</protein>
<evidence type="ECO:0000256" key="11">
    <source>
        <dbReference type="ARBA" id="ARBA00023268"/>
    </source>
</evidence>
<evidence type="ECO:0000256" key="3">
    <source>
        <dbReference type="ARBA" id="ARBA00022664"/>
    </source>
</evidence>
<keyword evidence="4" id="KW-0808">Transferase</keyword>
<proteinExistence type="predicted"/>
<dbReference type="EC" id="2.7.7.48" evidence="1"/>
<keyword evidence="6" id="KW-0548">Nucleotidyltransferase</keyword>
<keyword evidence="11" id="KW-0511">Multifunctional enzyme</keyword>
<sequence length="2277" mass="262034">MEEFIIKEKLSCFEYPNIRKLLANYGTEYSSLMKTIEAEKQREAKPVNTGFKHILTNFVTRSEEEVLSYNKIGTPTVILKIDTPYKEVTEENLQMILGTSYPTKWSNKSHLELYLFRNVFLALANVNKRELSFNTSQSSAIDLVQNLKNISIASPESSVLAKFAKKLLESEIKSIERSLLGTNEIRKSDFETTNDCNKNYWVLDIFEHINKTIVKHASARQNNTELEETVDFYEGKRINTKYFSVGCSMSHIEFERENMSLNIFVSSTLSGYFWDNDKIIHIGRPEMLQYGLFLADNLFSLSIIRSNVTEEEGKFIDFYVNLLNEESATRVGMGSLFETTCLLMSDQKTLSSSMPIIDNLVENISVSKELTEKLVSICLVSKPETCIKMSSIGKTLILASTDPGKGIGKYTQRTNRDNKVNGNTIRRLRSLFKQKVILSYIKKHGRVPNLLFVPEDLGAQLEMKAAGGNYLGQMVTEISRYDQVKLGKFLESGNEMNVQSRIIDKACTKDNYDPEGNSEREINYYIKNDMSSVFAEKLNIDKSKYKATERKVSILNRRDNILRMMDKHLIVRLSEKEREQKTSARFYGIASFKLKLWISSVMEMIKRAMKLLPGQMMTMTDDERREIMFKMSEKLMEKDAYSLFLDYSGHNTSQRPENCVFLLEEIANMYGFFEGSDQYREIVSLAYVFANIHVIVEDNWSDIVYYSHGQLGAIEGWLGGLWGIQSQLMLEDMFLQLGVKDYIGTTYSDDSCGVFTQQKLNVSKLNDIVRNVQKYGEDMGLIVKLSQTQVTNGRCSMLKEHYYKGEPIDMTLKKMMSISPNGPKVLFDETESVKLIDSGYTSSCNRSTKIELQTLLRNMRTVKLLSSSIRKLSESMIMDELSEIYRAGKHNYEISAKIAIRKISKTNKPFIPAPRSRNIEFYQFHSENQNVLDISLMLLYGPYTTYGYSMTPMPDVLISGYSLSNVKRISYLQGMLGTIGRNVLSKTINLSSNALSYIDNPFPFTGGRRDPSLILKEEIGKNLTKYVTNPELLRFLTLYSKEDEIEYKKELIKVFSNSFSSRVASKFYESSLFAYVDEIISKIDNASTMKMLLGGKKMMNIINKAWTLNYKMKVKLTTTPICTYDELIYERNHKNFKLGKEEEIKLKFINIEEIPIMGKVIHSEYKSMIQPIFKGKNILTNEGRRQHAPQKTFYNAAKFDREVGVEGMFEHKLIFKAYDLVRYVKWIIMDQEKFSGGMSEEDKSKLIKVCDETLRTFTDAKYDDIESNVVCPKGGRYFHRASSGGFNPKTGDMSSNLLTSNYDVTGVDQLLSKTGGTDNNLNLQYLIIYIRVGLSLLEPKPHHLTSLTLTNDILYNIKDVSFKLSNLNNIGELKKLYNITSKERIRNKGKMYYNYSTFVSCDEDLNDKFLNHVSTMREYFIEQESSFRSVHSYMLDQMIVSPELISEVILEQLGGETYGLEGKESFFDKFYRYYKSLNIIANETPSRSVIRGLLYEELFKTNLNSRTNEIWTTELIRHGYSSSFKSSLMRLFLLSTSLSYRMSETNSGKMKLIVDKGRTFINSKQNYEKIRKGKCQFYIKDKRITEMIVNSFPTLGYNYEDISNEANNLCEDIDGIEFEQFRMGSYFLKMHQFYTKKSDKVHYGKVDFNELSISWIDLLDNLGVESALKGFETACSLMVTPDKVSSPTMSAVYPSAKGLIELLKGNNFIREEDKVIELCGGRGDFHLAMMEEKVNHTTLSREDGYNLAMRIPGMTSRKVNFNCFKQKDYIHYFDHDIILMDIPHITDKRDCLSSIIGDCKEPRKKIILRLNGLNKFLNSTILHEMSEAEINVCIPSLESPGYLYLTVDFSKDTETIQQKNEKTEKLGYNRSLLSSALINAVSKVDLKNTISIPAIRVQDQTEEIISDEVLEEMLLEEEPDYIHVNTEVRNKIKSREDFQDNLFVYIDDTTALKYRKKLIFIEERLASKGENREDTSIPPDLIALSRKIRGGDFSIIEVAPNLIKNNKLKIIRGMRGASHDELSEVISSIMSIKYNKRMAVECWKLLLKLSVQSDIVDSEKLTEIVMITKLNKTTERTINSSYRIASQAVLSYKSGRIIEGLLCVAGMDNVRKKAILNHKDKTTRTNLLHYKLYINRIMMMSKTFYTDPTFIGISRDEYLRIWNNIEEAETNIDINRIHNIVREPSEMNQFFRELDKELFSFAGHFSDAVNDMNARIVSDIRPNEELVEELKAFGLAASEEEIILNSQLQSHEELVDYYGEEEVYDAWGGEDWGDIED</sequence>
<keyword evidence="7" id="KW-0547">Nucleotide-binding</keyword>
<dbReference type="RefSeq" id="YP_053236.1">
    <property type="nucleotide sequence ID" value="NC_006051.1"/>
</dbReference>
<dbReference type="EMBL" id="AY535016">
    <property type="protein sequence ID" value="AAT09109.1"/>
    <property type="molecule type" value="Genomic_RNA"/>
</dbReference>
<evidence type="ECO:0000313" key="15">
    <source>
        <dbReference type="EMBL" id="AAT09109.1"/>
    </source>
</evidence>
<accession>Q6E6Y6</accession>
<dbReference type="PROSITE" id="PS50526">
    <property type="entry name" value="RDRP_SSRNA_NEG_NONSEG"/>
    <property type="match status" value="1"/>
</dbReference>
<keyword evidence="16" id="KW-1185">Reference proteome</keyword>
<dbReference type="GO" id="GO:0005524">
    <property type="term" value="F:ATP binding"/>
    <property type="evidence" value="ECO:0007669"/>
    <property type="project" value="UniProtKB-KW"/>
</dbReference>
<dbReference type="KEGG" id="vg:2943493"/>
<keyword evidence="8" id="KW-0067">ATP-binding</keyword>
<organism evidence="15 16">
    <name type="scientific">Lettuce ring necrosis virus</name>
    <dbReference type="NCBI Taxonomy" id="274495"/>
    <lineage>
        <taxon>Viruses</taxon>
        <taxon>Riboviria</taxon>
        <taxon>Orthornavirae</taxon>
        <taxon>Negarnaviricota</taxon>
        <taxon>Haploviricotina</taxon>
        <taxon>Milneviricetes</taxon>
        <taxon>Naedrevirales</taxon>
        <taxon>Aspiviridae</taxon>
        <taxon>Ophiovirus</taxon>
        <taxon>Ophiovirus lactucae</taxon>
    </lineage>
</organism>